<feature type="region of interest" description="Disordered" evidence="4">
    <location>
        <begin position="335"/>
        <end position="373"/>
    </location>
</feature>
<organism evidence="7 8">
    <name type="scientific">Chlamydomonas schloesseri</name>
    <dbReference type="NCBI Taxonomy" id="2026947"/>
    <lineage>
        <taxon>Eukaryota</taxon>
        <taxon>Viridiplantae</taxon>
        <taxon>Chlorophyta</taxon>
        <taxon>core chlorophytes</taxon>
        <taxon>Chlorophyceae</taxon>
        <taxon>CS clade</taxon>
        <taxon>Chlamydomonadales</taxon>
        <taxon>Chlamydomonadaceae</taxon>
        <taxon>Chlamydomonas</taxon>
    </lineage>
</organism>
<feature type="compositionally biased region" description="Low complexity" evidence="4">
    <location>
        <begin position="54"/>
        <end position="74"/>
    </location>
</feature>
<evidence type="ECO:0000256" key="4">
    <source>
        <dbReference type="SAM" id="MobiDB-lite"/>
    </source>
</evidence>
<dbReference type="GO" id="GO:0016832">
    <property type="term" value="F:aldehyde-lyase activity"/>
    <property type="evidence" value="ECO:0007669"/>
    <property type="project" value="TreeGrafter"/>
</dbReference>
<sequence>MHAPVWRSQGPRSAPLLLGPSLHACCDRSTRRARHRSLRQLHPASRPTARLAYSNGGSSSSTATSSSSGSSSHEASSSASAQYGVFVCSGSPLVAEALAHSGVDWLCLDTQHGAVGYGELLRLLQATCSAPRRPQTIVRVGGPSDRFGIQQALDQGADGVMVPLVNTVAEAVEAVSYCRYPPQGCRSLVAPSRAILVQVPSPPTASHGTQHGRLNGLPRLRLSDPCHTTLPLVLVLVLLVGAGAGAAGWCWCWCCWLVLVLVLLEGVGGAALGRYLQSANSRVQVWLQVESLQCLESLDAMLDAVAPLGGVDCLFVGPADLAVSMGLLGGPGPLSPTATQQPSLQQHKQLQPPAGSSSSASSSGSSGAAATPPDLAAALAGPEMAAVHERVIATCRERGVAPGCFCVGPARAKELAEMGYTRVGFDTDLGMLINSATAAIKAL</sequence>
<evidence type="ECO:0000256" key="1">
    <source>
        <dbReference type="ARBA" id="ARBA00005568"/>
    </source>
</evidence>
<dbReference type="Gene3D" id="3.20.20.60">
    <property type="entry name" value="Phosphoenolpyruvate-binding domains"/>
    <property type="match status" value="3"/>
</dbReference>
<keyword evidence="5" id="KW-0812">Transmembrane</keyword>
<dbReference type="PANTHER" id="PTHR30502:SF0">
    <property type="entry name" value="PHOSPHOENOLPYRUVATE CARBOXYLASE FAMILY PROTEIN"/>
    <property type="match status" value="1"/>
</dbReference>
<dbReference type="InterPro" id="IPR050251">
    <property type="entry name" value="HpcH-HpaI_aldolase"/>
</dbReference>
<protein>
    <recommendedName>
        <fullName evidence="6">HpcH/HpaI aldolase/citrate lyase domain-containing protein</fullName>
    </recommendedName>
</protein>
<dbReference type="InterPro" id="IPR040442">
    <property type="entry name" value="Pyrv_kinase-like_dom_sf"/>
</dbReference>
<evidence type="ECO:0000256" key="3">
    <source>
        <dbReference type="ARBA" id="ARBA00023239"/>
    </source>
</evidence>
<evidence type="ECO:0000256" key="5">
    <source>
        <dbReference type="SAM" id="Phobius"/>
    </source>
</evidence>
<name>A0A836B4L9_9CHLO</name>
<proteinExistence type="inferred from homology"/>
<reference evidence="7" key="1">
    <citation type="journal article" date="2020" name="bioRxiv">
        <title>Comparative genomics of Chlamydomonas.</title>
        <authorList>
            <person name="Craig R.J."/>
            <person name="Hasan A.R."/>
            <person name="Ness R.W."/>
            <person name="Keightley P.D."/>
        </authorList>
    </citation>
    <scope>NUCLEOTIDE SEQUENCE</scope>
    <source>
        <strain evidence="7">CCAP 11/173</strain>
    </source>
</reference>
<dbReference type="InterPro" id="IPR015813">
    <property type="entry name" value="Pyrv/PenolPyrv_kinase-like_dom"/>
</dbReference>
<feature type="transmembrane region" description="Helical" evidence="5">
    <location>
        <begin position="232"/>
        <end position="264"/>
    </location>
</feature>
<evidence type="ECO:0000259" key="6">
    <source>
        <dbReference type="Pfam" id="PF03328"/>
    </source>
</evidence>
<gene>
    <name evidence="7" type="ORF">HYH02_007890</name>
</gene>
<keyword evidence="5" id="KW-1133">Transmembrane helix</keyword>
<keyword evidence="2" id="KW-0479">Metal-binding</keyword>
<dbReference type="PANTHER" id="PTHR30502">
    <property type="entry name" value="2-KETO-3-DEOXY-L-RHAMNONATE ALDOLASE"/>
    <property type="match status" value="1"/>
</dbReference>
<comment type="caution">
    <text evidence="7">The sequence shown here is derived from an EMBL/GenBank/DDBJ whole genome shotgun (WGS) entry which is preliminary data.</text>
</comment>
<dbReference type="Pfam" id="PF03328">
    <property type="entry name" value="HpcH_HpaI"/>
    <property type="match status" value="1"/>
</dbReference>
<dbReference type="EMBL" id="JAEHOD010000023">
    <property type="protein sequence ID" value="KAG2447144.1"/>
    <property type="molecule type" value="Genomic_DNA"/>
</dbReference>
<evidence type="ECO:0000256" key="2">
    <source>
        <dbReference type="ARBA" id="ARBA00022723"/>
    </source>
</evidence>
<keyword evidence="3" id="KW-0456">Lyase</keyword>
<feature type="compositionally biased region" description="Low complexity" evidence="4">
    <location>
        <begin position="340"/>
        <end position="373"/>
    </location>
</feature>
<dbReference type="Proteomes" id="UP000613740">
    <property type="component" value="Unassembled WGS sequence"/>
</dbReference>
<dbReference type="InterPro" id="IPR005000">
    <property type="entry name" value="Aldolase/citrate-lyase_domain"/>
</dbReference>
<dbReference type="AlphaFoldDB" id="A0A836B4L9"/>
<keyword evidence="5" id="KW-0472">Membrane</keyword>
<feature type="domain" description="HpcH/HpaI aldolase/citrate lyase" evidence="6">
    <location>
        <begin position="82"/>
        <end position="330"/>
    </location>
</feature>
<feature type="region of interest" description="Disordered" evidence="4">
    <location>
        <begin position="36"/>
        <end position="74"/>
    </location>
</feature>
<accession>A0A836B4L9</accession>
<keyword evidence="8" id="KW-1185">Reference proteome</keyword>
<dbReference type="GO" id="GO:0005737">
    <property type="term" value="C:cytoplasm"/>
    <property type="evidence" value="ECO:0007669"/>
    <property type="project" value="TreeGrafter"/>
</dbReference>
<dbReference type="GO" id="GO:0046872">
    <property type="term" value="F:metal ion binding"/>
    <property type="evidence" value="ECO:0007669"/>
    <property type="project" value="UniProtKB-KW"/>
</dbReference>
<evidence type="ECO:0000313" key="8">
    <source>
        <dbReference type="Proteomes" id="UP000613740"/>
    </source>
</evidence>
<evidence type="ECO:0000313" key="7">
    <source>
        <dbReference type="EMBL" id="KAG2447144.1"/>
    </source>
</evidence>
<dbReference type="SUPFAM" id="SSF51621">
    <property type="entry name" value="Phosphoenolpyruvate/pyruvate domain"/>
    <property type="match status" value="3"/>
</dbReference>
<dbReference type="OrthoDB" id="1621678at2759"/>
<comment type="similarity">
    <text evidence="1">Belongs to the HpcH/HpaI aldolase family.</text>
</comment>